<dbReference type="Proteomes" id="UP000070319">
    <property type="component" value="Unassembled WGS sequence"/>
</dbReference>
<evidence type="ECO:0000313" key="1">
    <source>
        <dbReference type="EMBL" id="KXT54335.1"/>
    </source>
</evidence>
<proteinExistence type="predicted"/>
<dbReference type="AlphaFoldDB" id="A0A139LSC6"/>
<reference evidence="1 2" key="1">
    <citation type="submission" date="2016-02" db="EMBL/GenBank/DDBJ databases">
        <authorList>
            <person name="Wen L."/>
            <person name="He K."/>
            <person name="Yang H."/>
        </authorList>
    </citation>
    <scope>NUCLEOTIDE SEQUENCE [LARGE SCALE GENOMIC DNA]</scope>
    <source>
        <strain evidence="1 2">KLE1704</strain>
    </source>
</reference>
<name>A0A139LSC6_9BACE</name>
<protein>
    <submittedName>
        <fullName evidence="1">Uncharacterized protein</fullName>
    </submittedName>
</protein>
<sequence length="47" mass="6026">MRWRLTKISKNRLLYPYILYFCTQMAQAKYKSIYILWKYLRMKNQKM</sequence>
<organism evidence="1">
    <name type="scientific">Bacteroides intestinalis</name>
    <dbReference type="NCBI Taxonomy" id="329854"/>
    <lineage>
        <taxon>Bacteria</taxon>
        <taxon>Pseudomonadati</taxon>
        <taxon>Bacteroidota</taxon>
        <taxon>Bacteroidia</taxon>
        <taxon>Bacteroidales</taxon>
        <taxon>Bacteroidaceae</taxon>
        <taxon>Bacteroides</taxon>
    </lineage>
</organism>
<comment type="caution">
    <text evidence="1">The sequence shown here is derived from an EMBL/GenBank/DDBJ whole genome shotgun (WGS) entry which is preliminary data.</text>
</comment>
<accession>A0A139LSC6</accession>
<dbReference type="EMBL" id="LTDF01000045">
    <property type="protein sequence ID" value="KXT54335.1"/>
    <property type="molecule type" value="Genomic_DNA"/>
</dbReference>
<gene>
    <name evidence="1" type="ORF">HMPREF2531_00868</name>
</gene>
<evidence type="ECO:0000313" key="2">
    <source>
        <dbReference type="Proteomes" id="UP000070319"/>
    </source>
</evidence>